<dbReference type="EMBL" id="JAHLDV010000021">
    <property type="protein sequence ID" value="MBU3160164.1"/>
    <property type="molecule type" value="Genomic_DNA"/>
</dbReference>
<dbReference type="InterPro" id="IPR013123">
    <property type="entry name" value="SpoU_subst-bd"/>
</dbReference>
<comment type="caution">
    <text evidence="6">The sequence shown here is derived from an EMBL/GenBank/DDBJ whole genome shotgun (WGS) entry which is preliminary data.</text>
</comment>
<evidence type="ECO:0000256" key="3">
    <source>
        <dbReference type="ARBA" id="ARBA00022679"/>
    </source>
</evidence>
<keyword evidence="2" id="KW-0489">Methyltransferase</keyword>
<dbReference type="PANTHER" id="PTHR46429">
    <property type="entry name" value="23S RRNA (GUANOSINE-2'-O-)-METHYLTRANSFERASE RLMB"/>
    <property type="match status" value="1"/>
</dbReference>
<evidence type="ECO:0000313" key="6">
    <source>
        <dbReference type="EMBL" id="MBU3160164.1"/>
    </source>
</evidence>
<organism evidence="6 7">
    <name type="scientific">Clostridium frigoris</name>
    <dbReference type="NCBI Taxonomy" id="205327"/>
    <lineage>
        <taxon>Bacteria</taxon>
        <taxon>Bacillati</taxon>
        <taxon>Bacillota</taxon>
        <taxon>Clostridia</taxon>
        <taxon>Eubacteriales</taxon>
        <taxon>Clostridiaceae</taxon>
        <taxon>Clostridium</taxon>
    </lineage>
</organism>
<name>A0ABS6BW27_9CLOT</name>
<keyword evidence="3" id="KW-0808">Transferase</keyword>
<evidence type="ECO:0000313" key="7">
    <source>
        <dbReference type="Proteomes" id="UP000776252"/>
    </source>
</evidence>
<keyword evidence="7" id="KW-1185">Reference proteome</keyword>
<dbReference type="NCBIfam" id="TIGR00186">
    <property type="entry name" value="rRNA_methyl_3"/>
    <property type="match status" value="1"/>
</dbReference>
<protein>
    <submittedName>
        <fullName evidence="6">23S rRNA (Guanosine(2251)-2'-O)-methyltransferase RlmB</fullName>
    </submittedName>
</protein>
<dbReference type="Proteomes" id="UP000776252">
    <property type="component" value="Unassembled WGS sequence"/>
</dbReference>
<dbReference type="RefSeq" id="WP_216149150.1">
    <property type="nucleotide sequence ID" value="NZ_JAHLDV010000021.1"/>
</dbReference>
<dbReference type="InterPro" id="IPR001537">
    <property type="entry name" value="SpoU_MeTrfase"/>
</dbReference>
<feature type="region of interest" description="Disordered" evidence="4">
    <location>
        <begin position="1"/>
        <end position="63"/>
    </location>
</feature>
<feature type="domain" description="RNA 2-O ribose methyltransferase substrate binding" evidence="5">
    <location>
        <begin position="72"/>
        <end position="147"/>
    </location>
</feature>
<dbReference type="PANTHER" id="PTHR46429:SF1">
    <property type="entry name" value="23S RRNA (GUANOSINE-2'-O-)-METHYLTRANSFERASE RLMB"/>
    <property type="match status" value="1"/>
</dbReference>
<comment type="similarity">
    <text evidence="1">Belongs to the class IV-like SAM-binding methyltransferase superfamily. RNA methyltransferase TrmH family.</text>
</comment>
<reference evidence="6 7" key="1">
    <citation type="submission" date="2021-06" db="EMBL/GenBank/DDBJ databases">
        <title>Clostridia strains as spoilage organisms.</title>
        <authorList>
            <person name="Wambui J."/>
            <person name="Stephan R."/>
            <person name="Stevens M.J.A."/>
        </authorList>
    </citation>
    <scope>NUCLEOTIDE SEQUENCE [LARGE SCALE GENOMIC DNA]</scope>
    <source>
        <strain evidence="6 7">DSM 14204</strain>
    </source>
</reference>
<dbReference type="Pfam" id="PF08032">
    <property type="entry name" value="SpoU_sub_bind"/>
    <property type="match status" value="1"/>
</dbReference>
<accession>A0ABS6BW27</accession>
<evidence type="ECO:0000256" key="4">
    <source>
        <dbReference type="SAM" id="MobiDB-lite"/>
    </source>
</evidence>
<feature type="compositionally biased region" description="Basic and acidic residues" evidence="4">
    <location>
        <begin position="11"/>
        <end position="27"/>
    </location>
</feature>
<evidence type="ECO:0000259" key="5">
    <source>
        <dbReference type="SMART" id="SM00967"/>
    </source>
</evidence>
<evidence type="ECO:0000256" key="2">
    <source>
        <dbReference type="ARBA" id="ARBA00022603"/>
    </source>
</evidence>
<dbReference type="SMART" id="SM00967">
    <property type="entry name" value="SpoU_sub_bind"/>
    <property type="match status" value="1"/>
</dbReference>
<dbReference type="CDD" id="cd18103">
    <property type="entry name" value="SpoU-like_RlmB"/>
    <property type="match status" value="1"/>
</dbReference>
<dbReference type="InterPro" id="IPR004441">
    <property type="entry name" value="rRNA_MeTrfase_TrmH"/>
</dbReference>
<gene>
    <name evidence="6" type="primary">rlmB</name>
    <name evidence="6" type="ORF">KPL37_10415</name>
</gene>
<proteinExistence type="inferred from homology"/>
<sequence length="312" mass="34404">MPRRNRTGDQGGKESREFTSNKEDKNKVINRGTRKNEEKAVKNKFTRVKSEIKPKSSNASGEGEAKIIREDLIEGRNAVIEALKSDRTVEYILIAKGDLVGSISVVMALAKEKGIVTKEVDRRKLDEMSQTSSHQGVIAVVTPYKYFEINDIFKNAEEKGEKPFIIILDEIEDPHNFGSIIRTAEVCGAHGIIIPKRKNVGATPTVYKTSAGAIEHVKIAKVTNINVAIEEIKKRGVWVYGADMDAEDYIFNTDLTGAVALVIGSEGRGIAKLTKEKCDVLVKIPMVGKITSLNASVAAGIIMYETMKQKIR</sequence>
<dbReference type="Pfam" id="PF00588">
    <property type="entry name" value="SpoU_methylase"/>
    <property type="match status" value="1"/>
</dbReference>
<evidence type="ECO:0000256" key="1">
    <source>
        <dbReference type="ARBA" id="ARBA00007228"/>
    </source>
</evidence>